<name>A9UPG8_MONBE</name>
<dbReference type="Proteomes" id="UP000001357">
    <property type="component" value="Unassembled WGS sequence"/>
</dbReference>
<dbReference type="RefSeq" id="XP_001742182.1">
    <property type="nucleotide sequence ID" value="XM_001742130.1"/>
</dbReference>
<evidence type="ECO:0000313" key="3">
    <source>
        <dbReference type="Proteomes" id="UP000001357"/>
    </source>
</evidence>
<accession>A9UPG8</accession>
<dbReference type="GO" id="GO:0005634">
    <property type="term" value="C:nucleus"/>
    <property type="evidence" value="ECO:0000318"/>
    <property type="project" value="GO_Central"/>
</dbReference>
<gene>
    <name evidence="2" type="ORF">MONBRDRAFT_4959</name>
</gene>
<feature type="compositionally biased region" description="Low complexity" evidence="1">
    <location>
        <begin position="544"/>
        <end position="556"/>
    </location>
</feature>
<keyword evidence="3" id="KW-1185">Reference proteome</keyword>
<dbReference type="InParanoid" id="A9UPG8"/>
<dbReference type="KEGG" id="mbr:MONBRDRAFT_4959"/>
<dbReference type="GeneID" id="5887768"/>
<dbReference type="EMBL" id="CH991543">
    <property type="protein sequence ID" value="EDQ92420.1"/>
    <property type="molecule type" value="Genomic_DNA"/>
</dbReference>
<dbReference type="GO" id="GO:0003677">
    <property type="term" value="F:DNA binding"/>
    <property type="evidence" value="ECO:0000318"/>
    <property type="project" value="GO_Central"/>
</dbReference>
<evidence type="ECO:0008006" key="4">
    <source>
        <dbReference type="Google" id="ProtNLM"/>
    </source>
</evidence>
<proteinExistence type="predicted"/>
<evidence type="ECO:0000256" key="1">
    <source>
        <dbReference type="SAM" id="MobiDB-lite"/>
    </source>
</evidence>
<feature type="region of interest" description="Disordered" evidence="1">
    <location>
        <begin position="485"/>
        <end position="557"/>
    </location>
</feature>
<organism evidence="2 3">
    <name type="scientific">Monosiga brevicollis</name>
    <name type="common">Choanoflagellate</name>
    <dbReference type="NCBI Taxonomy" id="81824"/>
    <lineage>
        <taxon>Eukaryota</taxon>
        <taxon>Choanoflagellata</taxon>
        <taxon>Craspedida</taxon>
        <taxon>Salpingoecidae</taxon>
        <taxon>Monosiga</taxon>
    </lineage>
</organism>
<evidence type="ECO:0000313" key="2">
    <source>
        <dbReference type="EMBL" id="EDQ92420.1"/>
    </source>
</evidence>
<sequence>MAAQLSSRIAGGPMRQHKAQQRTQATHALEMYELVRHGTATENDVRNKAHADGLGRISRSQIKILCPNRPTHVKMGHVTALYGVTRCDIVAARGRRRRGDVMHDGRQLCTQAERGILASWMSTMSDLHSHRTRRQATLAVCEILQVRERALQDQTRLQPAIAGSIAPLSAPERKLLQQKEAYDASPAEAPHPTISKQWFRALEKDFDLQLISAQAQTEAKALALTPETCEAYFTCLEDVLSRLDFVHQTGRDVGCIKSSGLSRIWSVGEIPSLRTGLGMTQVHASMAHREGVDVFRGHTHNESVTAVLGICMDGDMAPPMMIHAQPTLGPQVIAPTNGPTAAASDASFAHFLNCSTHSGNVNRRIFVAFCRRLRAYVGDCEPLLLLSHGHPTCIDVDVVAYLRTINIFLFVLPPNTSHGLAPLDQWHCYIHQKWRDLCLHSTGVVSGHAPTLDEEIQALYRAINAERECPSRIQSAFCHAGITKASRGTEHMSSRPRLSRAHSASPRRSVTAERSRAPLQTGQASQEIDEAMPRTPTPPSSAGSDSTPFSSSMSTPRKIVKAHSLNKTCERLKAVASRLQQALDSRRVALTDLQVDLSPSLQRATAPGPARRAAASSAVMARMPPSEAGVSQAIEDTPMAPPSTSTATHLPARLEECASNDYHLVHNAPADFAFWLRPVPANTFHASRDEQDQNPTAMEMIQLDTAEMQQIIEHLDDGCRQHRDHMTALKRSHT</sequence>
<dbReference type="AlphaFoldDB" id="A9UPG8"/>
<protein>
    <recommendedName>
        <fullName evidence="4">DDE-1 domain-containing protein</fullName>
    </recommendedName>
</protein>
<reference evidence="2 3" key="1">
    <citation type="journal article" date="2008" name="Nature">
        <title>The genome of the choanoflagellate Monosiga brevicollis and the origin of metazoans.</title>
        <authorList>
            <consortium name="JGI Sequencing"/>
            <person name="King N."/>
            <person name="Westbrook M.J."/>
            <person name="Young S.L."/>
            <person name="Kuo A."/>
            <person name="Abedin M."/>
            <person name="Chapman J."/>
            <person name="Fairclough S."/>
            <person name="Hellsten U."/>
            <person name="Isogai Y."/>
            <person name="Letunic I."/>
            <person name="Marr M."/>
            <person name="Pincus D."/>
            <person name="Putnam N."/>
            <person name="Rokas A."/>
            <person name="Wright K.J."/>
            <person name="Zuzow R."/>
            <person name="Dirks W."/>
            <person name="Good M."/>
            <person name="Goodstein D."/>
            <person name="Lemons D."/>
            <person name="Li W."/>
            <person name="Lyons J.B."/>
            <person name="Morris A."/>
            <person name="Nichols S."/>
            <person name="Richter D.J."/>
            <person name="Salamov A."/>
            <person name="Bork P."/>
            <person name="Lim W.A."/>
            <person name="Manning G."/>
            <person name="Miller W.T."/>
            <person name="McGinnis W."/>
            <person name="Shapiro H."/>
            <person name="Tjian R."/>
            <person name="Grigoriev I.V."/>
            <person name="Rokhsar D."/>
        </authorList>
    </citation>
    <scope>NUCLEOTIDE SEQUENCE [LARGE SCALE GENOMIC DNA]</scope>
    <source>
        <strain evidence="3">MX1 / ATCC 50154</strain>
    </source>
</reference>